<comment type="caution">
    <text evidence="2">The sequence shown here is derived from an EMBL/GenBank/DDBJ whole genome shotgun (WGS) entry which is preliminary data.</text>
</comment>
<accession>X1B0D3</accession>
<dbReference type="Pfam" id="PF13360">
    <property type="entry name" value="PQQ_2"/>
    <property type="match status" value="1"/>
</dbReference>
<dbReference type="Gene3D" id="2.130.10.10">
    <property type="entry name" value="YVTN repeat-like/Quinoprotein amine dehydrogenase"/>
    <property type="match status" value="1"/>
</dbReference>
<protein>
    <recommendedName>
        <fullName evidence="1">Pyrrolo-quinoline quinone repeat domain-containing protein</fullName>
    </recommendedName>
</protein>
<dbReference type="InterPro" id="IPR002372">
    <property type="entry name" value="PQQ_rpt_dom"/>
</dbReference>
<feature type="non-terminal residue" evidence="2">
    <location>
        <position position="1"/>
    </location>
</feature>
<dbReference type="EMBL" id="BART01011721">
    <property type="protein sequence ID" value="GAG88400.1"/>
    <property type="molecule type" value="Genomic_DNA"/>
</dbReference>
<dbReference type="InterPro" id="IPR011047">
    <property type="entry name" value="Quinoprotein_ADH-like_sf"/>
</dbReference>
<dbReference type="SUPFAM" id="SSF50998">
    <property type="entry name" value="Quinoprotein alcohol dehydrogenase-like"/>
    <property type="match status" value="1"/>
</dbReference>
<evidence type="ECO:0000313" key="2">
    <source>
        <dbReference type="EMBL" id="GAG88400.1"/>
    </source>
</evidence>
<feature type="domain" description="Pyrrolo-quinoline quinone repeat" evidence="1">
    <location>
        <begin position="1"/>
        <end position="110"/>
    </location>
</feature>
<reference evidence="2" key="1">
    <citation type="journal article" date="2014" name="Front. Microbiol.">
        <title>High frequency of phylogenetically diverse reductive dehalogenase-homologous genes in deep subseafloor sedimentary metagenomes.</title>
        <authorList>
            <person name="Kawai M."/>
            <person name="Futagami T."/>
            <person name="Toyoda A."/>
            <person name="Takaki Y."/>
            <person name="Nishi S."/>
            <person name="Hori S."/>
            <person name="Arai W."/>
            <person name="Tsubouchi T."/>
            <person name="Morono Y."/>
            <person name="Uchiyama I."/>
            <person name="Ito T."/>
            <person name="Fujiyama A."/>
            <person name="Inagaki F."/>
            <person name="Takami H."/>
        </authorList>
    </citation>
    <scope>NUCLEOTIDE SEQUENCE</scope>
    <source>
        <strain evidence="2">Expedition CK06-06</strain>
    </source>
</reference>
<sequence>ALDAKDGKTLWSYTAGGKVDSPPTIHRGRVLFGSADGWTYCLRAADGVLAWRFRAAPIDQRLMAFEQLESVWPVHGSVLVQDGTVYCVAGRSMFLDGGMRLLRLDPETGQLFVLSIFGFR</sequence>
<evidence type="ECO:0000259" key="1">
    <source>
        <dbReference type="Pfam" id="PF13360"/>
    </source>
</evidence>
<dbReference type="InterPro" id="IPR015943">
    <property type="entry name" value="WD40/YVTN_repeat-like_dom_sf"/>
</dbReference>
<gene>
    <name evidence="2" type="ORF">S01H4_24816</name>
</gene>
<dbReference type="AlphaFoldDB" id="X1B0D3"/>
<proteinExistence type="predicted"/>
<organism evidence="2">
    <name type="scientific">marine sediment metagenome</name>
    <dbReference type="NCBI Taxonomy" id="412755"/>
    <lineage>
        <taxon>unclassified sequences</taxon>
        <taxon>metagenomes</taxon>
        <taxon>ecological metagenomes</taxon>
    </lineage>
</organism>
<dbReference type="PANTHER" id="PTHR34512">
    <property type="entry name" value="CELL SURFACE PROTEIN"/>
    <property type="match status" value="1"/>
</dbReference>
<name>X1B0D3_9ZZZZ</name>
<dbReference type="PANTHER" id="PTHR34512:SF30">
    <property type="entry name" value="OUTER MEMBRANE PROTEIN ASSEMBLY FACTOR BAMB"/>
    <property type="match status" value="1"/>
</dbReference>